<gene>
    <name evidence="1" type="ORF">CEX98_21955</name>
</gene>
<reference evidence="2" key="1">
    <citation type="journal article" date="2019" name="Genome Announc.">
        <title>Draft Genome Sequence of Pseudoalteromonas piscicida Strain 36Y ROTHPW, an Hypersaline Seawater Isolate from the South Coast of Sonora, Mexico.</title>
        <authorList>
            <person name="Sanchez-Diaz R."/>
            <person name="Molina-Garza Z.J."/>
            <person name="Cruz-Suarez L.E."/>
            <person name="Selvin J."/>
            <person name="Kiran G.S."/>
            <person name="Ibarra-Gamez J.C."/>
            <person name="Gomez-Gil B."/>
            <person name="Galaviz-Silva L."/>
        </authorList>
    </citation>
    <scope>NUCLEOTIDE SEQUENCE [LARGE SCALE GENOMIC DNA]</scope>
    <source>
        <strain evidence="2">36Y_RITHPW</strain>
    </source>
</reference>
<accession>A0A2A5JJI7</accession>
<organism evidence="1 2">
    <name type="scientific">Pseudoalteromonas piscicida</name>
    <dbReference type="NCBI Taxonomy" id="43662"/>
    <lineage>
        <taxon>Bacteria</taxon>
        <taxon>Pseudomonadati</taxon>
        <taxon>Pseudomonadota</taxon>
        <taxon>Gammaproteobacteria</taxon>
        <taxon>Alteromonadales</taxon>
        <taxon>Pseudoalteromonadaceae</taxon>
        <taxon>Pseudoalteromonas</taxon>
    </lineage>
</organism>
<keyword evidence="2" id="KW-1185">Reference proteome</keyword>
<name>A0A2A5JJI7_PSEO7</name>
<comment type="caution">
    <text evidence="1">The sequence shown here is derived from an EMBL/GenBank/DDBJ whole genome shotgun (WGS) entry which is preliminary data.</text>
</comment>
<sequence length="142" mass="16143">MLFPFEKARGADDIFLSGCSITIPEGFELVRKQDDHMEYTQFGFPNIVSIEKFKFSGEFLQEEFQGVPVEIVDTFEFDGIKATVFDTLGMKESLNVRHVLLANDNEVVLLTSFSQELFSKVFCSCLKGEHISQIIEKMGKLN</sequence>
<evidence type="ECO:0000313" key="1">
    <source>
        <dbReference type="EMBL" id="PCK29602.1"/>
    </source>
</evidence>
<protein>
    <submittedName>
        <fullName evidence="1">Uncharacterized protein</fullName>
    </submittedName>
</protein>
<dbReference type="AlphaFoldDB" id="A0A2A5JJI7"/>
<evidence type="ECO:0000313" key="2">
    <source>
        <dbReference type="Proteomes" id="UP000228621"/>
    </source>
</evidence>
<proteinExistence type="predicted"/>
<dbReference type="EMBL" id="NKHF01000122">
    <property type="protein sequence ID" value="PCK29602.1"/>
    <property type="molecule type" value="Genomic_DNA"/>
</dbReference>
<dbReference type="Proteomes" id="UP000228621">
    <property type="component" value="Unassembled WGS sequence"/>
</dbReference>